<protein>
    <recommendedName>
        <fullName evidence="2">CCHC-type domain-containing protein</fullName>
    </recommendedName>
</protein>
<evidence type="ECO:0000256" key="1">
    <source>
        <dbReference type="PROSITE-ProRule" id="PRU00047"/>
    </source>
</evidence>
<evidence type="ECO:0000313" key="3">
    <source>
        <dbReference type="EMBL" id="RIB28127.1"/>
    </source>
</evidence>
<evidence type="ECO:0000259" key="2">
    <source>
        <dbReference type="PROSITE" id="PS50158"/>
    </source>
</evidence>
<gene>
    <name evidence="3" type="ORF">C2G38_2158800</name>
</gene>
<keyword evidence="1" id="KW-0862">Zinc</keyword>
<dbReference type="AlphaFoldDB" id="A0A397W3I1"/>
<evidence type="ECO:0000313" key="4">
    <source>
        <dbReference type="Proteomes" id="UP000266673"/>
    </source>
</evidence>
<dbReference type="SUPFAM" id="SSF57756">
    <property type="entry name" value="Retrovirus zinc finger-like domains"/>
    <property type="match status" value="1"/>
</dbReference>
<dbReference type="OrthoDB" id="2491936at2759"/>
<sequence>MESANYLETLVKNIVETVVQEVMKNLNTVQRKWKRHRSRLCYECRHPGHLACNCPNQLRRGRSEHCVKVSKNREVNINIREEYKKRKNDTYLDDNVDAGFLRSVEAKDERKGFTYHQRTAEMKINENSKWVEEKKDNDETIGMLMEINGKSVKGMIRISSSLNLVSMKYAKSKGLTFKCRNKKTTIGCTDDEFVGYIPESFLECLGLRKQGVASDGRMENVTWDKGKEINRKGPEREYIAVIRRANYENPKGYSRKAVRGDNGKALNL</sequence>
<reference evidence="3 4" key="1">
    <citation type="submission" date="2018-06" db="EMBL/GenBank/DDBJ databases">
        <title>Comparative genomics reveals the genomic features of Rhizophagus irregularis, R. cerebriforme, R. diaphanum and Gigaspora rosea, and their symbiotic lifestyle signature.</title>
        <authorList>
            <person name="Morin E."/>
            <person name="San Clemente H."/>
            <person name="Chen E.C.H."/>
            <person name="De La Providencia I."/>
            <person name="Hainaut M."/>
            <person name="Kuo A."/>
            <person name="Kohler A."/>
            <person name="Murat C."/>
            <person name="Tang N."/>
            <person name="Roy S."/>
            <person name="Loubradou J."/>
            <person name="Henrissat B."/>
            <person name="Grigoriev I.V."/>
            <person name="Corradi N."/>
            <person name="Roux C."/>
            <person name="Martin F.M."/>
        </authorList>
    </citation>
    <scope>NUCLEOTIDE SEQUENCE [LARGE SCALE GENOMIC DNA]</scope>
    <source>
        <strain evidence="3 4">DAOM 194757</strain>
    </source>
</reference>
<dbReference type="GO" id="GO:0008270">
    <property type="term" value="F:zinc ion binding"/>
    <property type="evidence" value="ECO:0007669"/>
    <property type="project" value="UniProtKB-KW"/>
</dbReference>
<comment type="caution">
    <text evidence="3">The sequence shown here is derived from an EMBL/GenBank/DDBJ whole genome shotgun (WGS) entry which is preliminary data.</text>
</comment>
<dbReference type="InterPro" id="IPR001878">
    <property type="entry name" value="Znf_CCHC"/>
</dbReference>
<dbReference type="PROSITE" id="PS50158">
    <property type="entry name" value="ZF_CCHC"/>
    <property type="match status" value="1"/>
</dbReference>
<keyword evidence="1" id="KW-0863">Zinc-finger</keyword>
<name>A0A397W3I1_9GLOM</name>
<feature type="domain" description="CCHC-type" evidence="2">
    <location>
        <begin position="41"/>
        <end position="56"/>
    </location>
</feature>
<accession>A0A397W3I1</accession>
<keyword evidence="4" id="KW-1185">Reference proteome</keyword>
<dbReference type="EMBL" id="QKWP01000076">
    <property type="protein sequence ID" value="RIB28127.1"/>
    <property type="molecule type" value="Genomic_DNA"/>
</dbReference>
<organism evidence="3 4">
    <name type="scientific">Gigaspora rosea</name>
    <dbReference type="NCBI Taxonomy" id="44941"/>
    <lineage>
        <taxon>Eukaryota</taxon>
        <taxon>Fungi</taxon>
        <taxon>Fungi incertae sedis</taxon>
        <taxon>Mucoromycota</taxon>
        <taxon>Glomeromycotina</taxon>
        <taxon>Glomeromycetes</taxon>
        <taxon>Diversisporales</taxon>
        <taxon>Gigasporaceae</taxon>
        <taxon>Gigaspora</taxon>
    </lineage>
</organism>
<dbReference type="GO" id="GO:0003676">
    <property type="term" value="F:nucleic acid binding"/>
    <property type="evidence" value="ECO:0007669"/>
    <property type="project" value="InterPro"/>
</dbReference>
<keyword evidence="1" id="KW-0479">Metal-binding</keyword>
<proteinExistence type="predicted"/>
<dbReference type="InterPro" id="IPR036875">
    <property type="entry name" value="Znf_CCHC_sf"/>
</dbReference>
<dbReference type="Proteomes" id="UP000266673">
    <property type="component" value="Unassembled WGS sequence"/>
</dbReference>